<feature type="region of interest" description="Disordered" evidence="1">
    <location>
        <begin position="47"/>
        <end position="83"/>
    </location>
</feature>
<evidence type="ECO:0000313" key="4">
    <source>
        <dbReference type="Proteomes" id="UP001224926"/>
    </source>
</evidence>
<evidence type="ECO:0000313" key="3">
    <source>
        <dbReference type="EMBL" id="WMT08430.1"/>
    </source>
</evidence>
<evidence type="ECO:0000313" key="2">
    <source>
        <dbReference type="EMBL" id="WMT07798.1"/>
    </source>
</evidence>
<dbReference type="EMBL" id="CP101873">
    <property type="protein sequence ID" value="WMT07798.1"/>
    <property type="molecule type" value="Genomic_DNA"/>
</dbReference>
<dbReference type="GeneID" id="39864902"/>
<gene>
    <name evidence="3" type="ORF">NP511_02075</name>
    <name evidence="2" type="ORF">NP511_20790</name>
</gene>
<accession>A0AAF0PFL2</accession>
<dbReference type="GeneID" id="84216432"/>
<keyword evidence="4" id="KW-1185">Reference proteome</keyword>
<protein>
    <submittedName>
        <fullName evidence="2">Uncharacterized protein</fullName>
    </submittedName>
</protein>
<feature type="region of interest" description="Disordered" evidence="1">
    <location>
        <begin position="103"/>
        <end position="123"/>
    </location>
</feature>
<evidence type="ECO:0000256" key="1">
    <source>
        <dbReference type="SAM" id="MobiDB-lite"/>
    </source>
</evidence>
<proteinExistence type="predicted"/>
<dbReference type="Proteomes" id="UP001224926">
    <property type="component" value="Chromosome"/>
</dbReference>
<reference evidence="2 4" key="1">
    <citation type="submission" date="2022-07" db="EMBL/GenBank/DDBJ databases">
        <title>Two temperate virus in Haloterrigena jeotgali A29.</title>
        <authorList>
            <person name="Deng X."/>
        </authorList>
    </citation>
    <scope>NUCLEOTIDE SEQUENCE [LARGE SCALE GENOMIC DNA]</scope>
    <source>
        <strain evidence="2 4">A29</strain>
    </source>
</reference>
<feature type="compositionally biased region" description="Acidic residues" evidence="1">
    <location>
        <begin position="47"/>
        <end position="68"/>
    </location>
</feature>
<dbReference type="EMBL" id="CP101873">
    <property type="protein sequence ID" value="WMT08430.1"/>
    <property type="molecule type" value="Genomic_DNA"/>
</dbReference>
<organism evidence="2 4">
    <name type="scientific">Natrinema thermotolerans</name>
    <dbReference type="NCBI Taxonomy" id="121872"/>
    <lineage>
        <taxon>Archaea</taxon>
        <taxon>Methanobacteriati</taxon>
        <taxon>Methanobacteriota</taxon>
        <taxon>Stenosarchaea group</taxon>
        <taxon>Halobacteria</taxon>
        <taxon>Halobacteriales</taxon>
        <taxon>Natrialbaceae</taxon>
        <taxon>Natrinema</taxon>
    </lineage>
</organism>
<dbReference type="RefSeq" id="WP_049964210.1">
    <property type="nucleotide sequence ID" value="NZ_CP101873.1"/>
</dbReference>
<sequence length="123" mass="13687">MPETTVTVRVAGAQFRFDREQYTRGDELEVPERIVGRHPRTLEIVDDVNGDEEAADAGDGTDELTVDDLDPHPKDLDVPGLEDRIADVDDVSLLETIKEAEKQNDDRTTAKNAIDSRLNELEG</sequence>
<feature type="compositionally biased region" description="Basic and acidic residues" evidence="1">
    <location>
        <begin position="69"/>
        <end position="83"/>
    </location>
</feature>
<name>A0AAF0PFL2_9EURY</name>
<dbReference type="AlphaFoldDB" id="A0AAF0PFL2"/>